<sequence length="68" mass="7977">MHDLGQERRSRERQQQIRSAWHGPWAEQSLLAAERLLAKAFHLQRPEWLNETYYKRHIGGSHGGPAMT</sequence>
<gene>
    <name evidence="1" type="ORF">SNEC2469_LOCUS8348</name>
</gene>
<name>A0A812NNT8_9DINO</name>
<evidence type="ECO:0000313" key="1">
    <source>
        <dbReference type="EMBL" id="CAE7329682.1"/>
    </source>
</evidence>
<protein>
    <submittedName>
        <fullName evidence="1">Uncharacterized protein</fullName>
    </submittedName>
</protein>
<keyword evidence="2" id="KW-1185">Reference proteome</keyword>
<dbReference type="EMBL" id="CAJNJA010013798">
    <property type="protein sequence ID" value="CAE7329682.1"/>
    <property type="molecule type" value="Genomic_DNA"/>
</dbReference>
<evidence type="ECO:0000313" key="2">
    <source>
        <dbReference type="Proteomes" id="UP000601435"/>
    </source>
</evidence>
<dbReference type="AlphaFoldDB" id="A0A812NNT8"/>
<organism evidence="1 2">
    <name type="scientific">Symbiodinium necroappetens</name>
    <dbReference type="NCBI Taxonomy" id="1628268"/>
    <lineage>
        <taxon>Eukaryota</taxon>
        <taxon>Sar</taxon>
        <taxon>Alveolata</taxon>
        <taxon>Dinophyceae</taxon>
        <taxon>Suessiales</taxon>
        <taxon>Symbiodiniaceae</taxon>
        <taxon>Symbiodinium</taxon>
    </lineage>
</organism>
<proteinExistence type="predicted"/>
<accession>A0A812NNT8</accession>
<dbReference type="OrthoDB" id="5046242at2759"/>
<comment type="caution">
    <text evidence="1">The sequence shown here is derived from an EMBL/GenBank/DDBJ whole genome shotgun (WGS) entry which is preliminary data.</text>
</comment>
<dbReference type="Proteomes" id="UP000601435">
    <property type="component" value="Unassembled WGS sequence"/>
</dbReference>
<reference evidence="1" key="1">
    <citation type="submission" date="2021-02" db="EMBL/GenBank/DDBJ databases">
        <authorList>
            <person name="Dougan E. K."/>
            <person name="Rhodes N."/>
            <person name="Thang M."/>
            <person name="Chan C."/>
        </authorList>
    </citation>
    <scope>NUCLEOTIDE SEQUENCE</scope>
</reference>